<dbReference type="Proteomes" id="UP000679725">
    <property type="component" value="Unassembled WGS sequence"/>
</dbReference>
<accession>A0ABM8UJS0</accession>
<keyword evidence="9" id="KW-1003">Cell membrane</keyword>
<comment type="catalytic activity">
    <reaction evidence="9">
        <text>Na(+)(in) + diphosphate + H2O = Na(+)(out) + 2 phosphate + H(+)</text>
        <dbReference type="Rhea" id="RHEA:57884"/>
        <dbReference type="ChEBI" id="CHEBI:15377"/>
        <dbReference type="ChEBI" id="CHEBI:15378"/>
        <dbReference type="ChEBI" id="CHEBI:29101"/>
        <dbReference type="ChEBI" id="CHEBI:33019"/>
        <dbReference type="ChEBI" id="CHEBI:43474"/>
        <dbReference type="EC" id="7.2.3.1"/>
    </reaction>
</comment>
<evidence type="ECO:0000256" key="1">
    <source>
        <dbReference type="ARBA" id="ARBA00004127"/>
    </source>
</evidence>
<dbReference type="NCBIfam" id="NF001955">
    <property type="entry name" value="PRK00733.2-4"/>
    <property type="match status" value="1"/>
</dbReference>
<keyword evidence="9" id="KW-0915">Sodium</keyword>
<evidence type="ECO:0000256" key="4">
    <source>
        <dbReference type="ARBA" id="ARBA00022842"/>
    </source>
</evidence>
<evidence type="ECO:0000256" key="3">
    <source>
        <dbReference type="ARBA" id="ARBA00022692"/>
    </source>
</evidence>
<comment type="subcellular location">
    <subcellularLocation>
        <location evidence="9">Cell membrane</location>
        <topology evidence="9">Multi-pass membrane protein</topology>
    </subcellularLocation>
    <subcellularLocation>
        <location evidence="1">Endomembrane system</location>
        <topology evidence="1">Multi-pass membrane protein</topology>
    </subcellularLocation>
</comment>
<dbReference type="InterPro" id="IPR004131">
    <property type="entry name" value="PPase-energised_H-pump"/>
</dbReference>
<feature type="transmembrane region" description="Helical" evidence="9">
    <location>
        <begin position="588"/>
        <end position="606"/>
    </location>
</feature>
<feature type="transmembrane region" description="Helical" evidence="9">
    <location>
        <begin position="424"/>
        <end position="445"/>
    </location>
</feature>
<keyword evidence="7 9" id="KW-0406">Ion transport</keyword>
<evidence type="ECO:0000256" key="6">
    <source>
        <dbReference type="ARBA" id="ARBA00022989"/>
    </source>
</evidence>
<evidence type="ECO:0000313" key="11">
    <source>
        <dbReference type="Proteomes" id="UP000679725"/>
    </source>
</evidence>
<comment type="caution">
    <text evidence="9">Lacks conserved residue(s) required for the propagation of feature annotation.</text>
</comment>
<keyword evidence="2 9" id="KW-0813">Transport</keyword>
<dbReference type="PIRSF" id="PIRSF001265">
    <property type="entry name" value="H+-PPase"/>
    <property type="match status" value="1"/>
</dbReference>
<keyword evidence="6 9" id="KW-1133">Transmembrane helix</keyword>
<keyword evidence="4 9" id="KW-0460">Magnesium</keyword>
<feature type="transmembrane region" description="Helical" evidence="9">
    <location>
        <begin position="57"/>
        <end position="76"/>
    </location>
</feature>
<keyword evidence="5 9" id="KW-1278">Translocase</keyword>
<feature type="site" description="Determinant of potassium dependence" evidence="9">
    <location>
        <position position="483"/>
    </location>
</feature>
<evidence type="ECO:0000256" key="8">
    <source>
        <dbReference type="ARBA" id="ARBA00023136"/>
    </source>
</evidence>
<feature type="transmembrane region" description="Helical" evidence="9">
    <location>
        <begin position="394"/>
        <end position="418"/>
    </location>
</feature>
<sequence length="743" mass="77084">MSIITYLVPVFGLIGLLVMFFKRGWVVRQDAGNPEMKEIADAIADGALAFLKAEWRVLIIFGIIVSILLGYSGTLVENSSPFIGLSFIIGAFVSAFAGYIGMNIATKSNVRTTQAARTSLTKALEVSFTGGSVMGIGVASLAVIGLGGLFIILYYFFVGDSTDVNGLAMEKVLEVLAGFSLGAESIALFARVGGGIYTKAADVGADLVGKVEAGIPEDDPRNPATIADNVGDNVGDVAGMGADLFGSYVATILATMVLGREIIAEGADNFGGIAPILLPMVIAGMGLIASIIGMLLVRVSNDNGDVQGALNRGNWGSIIIVLIVSYPLTIWMLPEGNLTIRGVDFTSMDVYWAILLGSIVGAIMSTVTEYYTAMGKRPVQSIVNQSSTGHATNIIGGLSVGMESTVIPTLVLAAGIFISYEFAGLYGVAIAAAGMMATTAMQLAIDAFGPIADNAGGIAEMAHLPEEVRGRTDILDAVGNTTAATGKGFAIASAALTSLALFAAFCGVAGINSIDIYKANVLAGLFVGAMIPFIFSSLAIAAVGRAAMKMVEEVRRQFREIPGIMEGTAKPEYDKCVAISTEASIREMVAPGLIALLVPVLVGFLFGPEVLGGTLAGVTVSGVLMGIFQNNAGGAWDNAKKSFEKGAVINGETFYKKSEPHKAAVTGDTVGDPFKDTSGPSMNILIKLMSIVSLVIAPHIAVERADIHSMDSKVKVHAVSQSEVTSPESNAEVVALKLPASSK</sequence>
<proteinExistence type="inferred from homology"/>
<evidence type="ECO:0000256" key="5">
    <source>
        <dbReference type="ARBA" id="ARBA00022967"/>
    </source>
</evidence>
<comment type="caution">
    <text evidence="10">The sequence shown here is derived from an EMBL/GenBank/DDBJ whole genome shotgun (WGS) entry which is preliminary data.</text>
</comment>
<evidence type="ECO:0000256" key="9">
    <source>
        <dbReference type="HAMAP-Rule" id="MF_01129"/>
    </source>
</evidence>
<keyword evidence="9" id="KW-0630">Potassium</keyword>
<evidence type="ECO:0000256" key="2">
    <source>
        <dbReference type="ARBA" id="ARBA00022448"/>
    </source>
</evidence>
<feature type="transmembrane region" description="Helical" evidence="9">
    <location>
        <begin position="82"/>
        <end position="105"/>
    </location>
</feature>
<organism evidence="10 11">
    <name type="scientific">Dyadobacter linearis</name>
    <dbReference type="NCBI Taxonomy" id="2823330"/>
    <lineage>
        <taxon>Bacteria</taxon>
        <taxon>Pseudomonadati</taxon>
        <taxon>Bacteroidota</taxon>
        <taxon>Cytophagia</taxon>
        <taxon>Cytophagales</taxon>
        <taxon>Spirosomataceae</taxon>
        <taxon>Dyadobacter</taxon>
    </lineage>
</organism>
<gene>
    <name evidence="10" type="primary">hppA1</name>
    <name evidence="9" type="synonym">hppA</name>
    <name evidence="10" type="ORF">DYBT9623_00379</name>
</gene>
<dbReference type="Pfam" id="PF03030">
    <property type="entry name" value="H_PPase"/>
    <property type="match status" value="1"/>
</dbReference>
<keyword evidence="11" id="KW-1185">Reference proteome</keyword>
<name>A0ABM8UJS0_9BACT</name>
<dbReference type="NCBIfam" id="TIGR01104">
    <property type="entry name" value="V_PPase"/>
    <property type="match status" value="1"/>
</dbReference>
<feature type="transmembrane region" description="Helical" evidence="9">
    <location>
        <begin position="276"/>
        <end position="297"/>
    </location>
</feature>
<feature type="transmembrane region" description="Helical" evidence="9">
    <location>
        <begin position="309"/>
        <end position="330"/>
    </location>
</feature>
<evidence type="ECO:0000313" key="10">
    <source>
        <dbReference type="EMBL" id="CAG5067658.1"/>
    </source>
</evidence>
<feature type="transmembrane region" description="Helical" evidence="9">
    <location>
        <begin position="489"/>
        <end position="511"/>
    </location>
</feature>
<dbReference type="PANTHER" id="PTHR31998">
    <property type="entry name" value="K(+)-INSENSITIVE PYROPHOSPHATE-ENERGIZED PROTON PUMP"/>
    <property type="match status" value="1"/>
</dbReference>
<evidence type="ECO:0000256" key="7">
    <source>
        <dbReference type="ARBA" id="ARBA00023065"/>
    </source>
</evidence>
<keyword evidence="3 9" id="KW-0812">Transmembrane</keyword>
<keyword evidence="9" id="KW-0739">Sodium transport</keyword>
<feature type="transmembrane region" description="Helical" evidence="9">
    <location>
        <begin position="126"/>
        <end position="157"/>
    </location>
</feature>
<comment type="function">
    <text evidence="9">Sodium pump that utilizes the energy of pyrophosphate hydrolysis as the driving force for Na(+) movement across the membrane.</text>
</comment>
<feature type="transmembrane region" description="Helical" evidence="9">
    <location>
        <begin position="350"/>
        <end position="373"/>
    </location>
</feature>
<comment type="cofactor">
    <cofactor evidence="9">
        <name>Mg(2+)</name>
        <dbReference type="ChEBI" id="CHEBI:18420"/>
    </cofactor>
</comment>
<comment type="similarity">
    <text evidence="9">Belongs to the H(+)-translocating pyrophosphatase (TC 3.A.10) family. K(+)-stimulated subfamily.</text>
</comment>
<comment type="activity regulation">
    <text evidence="9">Requires K(+) for maximal activity.</text>
</comment>
<dbReference type="RefSeq" id="WP_215231813.1">
    <property type="nucleotide sequence ID" value="NZ_CAJRAU010000001.1"/>
</dbReference>
<feature type="transmembrane region" description="Helical" evidence="9">
    <location>
        <begin position="523"/>
        <end position="547"/>
    </location>
</feature>
<comment type="subunit">
    <text evidence="9">Homodimer.</text>
</comment>
<reference evidence="10 11" key="1">
    <citation type="submission" date="2021-04" db="EMBL/GenBank/DDBJ databases">
        <authorList>
            <person name="Rodrigo-Torres L."/>
            <person name="Arahal R. D."/>
            <person name="Lucena T."/>
        </authorList>
    </citation>
    <scope>NUCLEOTIDE SEQUENCE [LARGE SCALE GENOMIC DNA]</scope>
    <source>
        <strain evidence="10 11">CECT 9623</strain>
    </source>
</reference>
<dbReference type="EMBL" id="CAJRAU010000001">
    <property type="protein sequence ID" value="CAG5067658.1"/>
    <property type="molecule type" value="Genomic_DNA"/>
</dbReference>
<dbReference type="EC" id="7.2.3.1" evidence="9"/>
<dbReference type="HAMAP" id="MF_01129">
    <property type="entry name" value="PPase_energized_pump"/>
    <property type="match status" value="1"/>
</dbReference>
<feature type="transmembrane region" description="Helical" evidence="9">
    <location>
        <begin position="6"/>
        <end position="26"/>
    </location>
</feature>
<protein>
    <recommendedName>
        <fullName evidence="9">Putative K(+)-stimulated pyrophosphate-energized sodium pump</fullName>
        <ecNumber evidence="9">7.2.3.1</ecNumber>
    </recommendedName>
    <alternativeName>
        <fullName evidence="9">Membrane-bound sodium-translocating pyrophosphatase</fullName>
    </alternativeName>
    <alternativeName>
        <fullName evidence="9">Pyrophosphate-energized inorganic pyrophosphatase</fullName>
        <shortName evidence="9">Na(+)-PPase</shortName>
    </alternativeName>
</protein>
<dbReference type="NCBIfam" id="NF001960">
    <property type="entry name" value="PRK00733.3-5"/>
    <property type="match status" value="1"/>
</dbReference>
<keyword evidence="8 9" id="KW-0472">Membrane</keyword>